<evidence type="ECO:0000313" key="2">
    <source>
        <dbReference type="Proteomes" id="UP000003597"/>
    </source>
</evidence>
<dbReference type="Gene3D" id="2.60.120.10">
    <property type="entry name" value="Jelly Rolls"/>
    <property type="match status" value="1"/>
</dbReference>
<reference evidence="1 2" key="1">
    <citation type="submission" date="2011-08" db="EMBL/GenBank/DDBJ databases">
        <authorList>
            <person name="Weinstock G."/>
            <person name="Sodergren E."/>
            <person name="Clifton S."/>
            <person name="Fulton L."/>
            <person name="Fulton B."/>
            <person name="Courtney L."/>
            <person name="Fronick C."/>
            <person name="Harrison M."/>
            <person name="Strong C."/>
            <person name="Farmer C."/>
            <person name="Delahaunty K."/>
            <person name="Markovic C."/>
            <person name="Hall O."/>
            <person name="Minx P."/>
            <person name="Tomlinson C."/>
            <person name="Mitreva M."/>
            <person name="Hou S."/>
            <person name="Chen J."/>
            <person name="Wollam A."/>
            <person name="Pepin K.H."/>
            <person name="Johnson M."/>
            <person name="Bhonagiri V."/>
            <person name="Zhang X."/>
            <person name="Suruliraj S."/>
            <person name="Warren W."/>
            <person name="Chinwalla A."/>
            <person name="Mardis E.R."/>
            <person name="Wilson R.K."/>
        </authorList>
    </citation>
    <scope>NUCLEOTIDE SEQUENCE [LARGE SCALE GENOMIC DNA]</scope>
    <source>
        <strain evidence="1 2">ATCC 33091</strain>
    </source>
</reference>
<proteinExistence type="predicted"/>
<evidence type="ECO:0008006" key="3">
    <source>
        <dbReference type="Google" id="ProtNLM"/>
    </source>
</evidence>
<dbReference type="InterPro" id="IPR014710">
    <property type="entry name" value="RmlC-like_jellyroll"/>
</dbReference>
<sequence>MITQMKYIEYHDYIKRDAIIYAYLLDNFSYVCKQIKAWESITIDREHVLLVKSGTLIEESDGKKKGIVRCFFQKNLIFPTRNPVVLKALETSEICLISAEGVFGKLEEDQILSNFFLQIAEKNEQDLKRQALLGIENSKNKVVSTLNFLLENNLSNTTLPVFPEWLQINILAKLANCSISTISSTVNELHNKGMLDIKSSPWKLKGREMRLEYFERDVQKVAD</sequence>
<organism evidence="1 2">
    <name type="scientific">Listeria innocua ATCC 33091</name>
    <dbReference type="NCBI Taxonomy" id="1002366"/>
    <lineage>
        <taxon>Bacteria</taxon>
        <taxon>Bacillati</taxon>
        <taxon>Bacillota</taxon>
        <taxon>Bacilli</taxon>
        <taxon>Bacillales</taxon>
        <taxon>Listeriaceae</taxon>
        <taxon>Listeria</taxon>
    </lineage>
</organism>
<gene>
    <name evidence="1" type="ORF">HMPREF0557_02640</name>
</gene>
<dbReference type="Proteomes" id="UP000003597">
    <property type="component" value="Unassembled WGS sequence"/>
</dbReference>
<accession>A0AB72Z645</accession>
<dbReference type="AlphaFoldDB" id="A0AB72Z645"/>
<evidence type="ECO:0000313" key="1">
    <source>
        <dbReference type="EMBL" id="EHN60309.1"/>
    </source>
</evidence>
<protein>
    <recommendedName>
        <fullName evidence="3">Crp/Fnr family transcriptional regulator</fullName>
    </recommendedName>
</protein>
<comment type="caution">
    <text evidence="1">The sequence shown here is derived from an EMBL/GenBank/DDBJ whole genome shotgun (WGS) entry which is preliminary data.</text>
</comment>
<dbReference type="EMBL" id="AGCN01000041">
    <property type="protein sequence ID" value="EHN60309.1"/>
    <property type="molecule type" value="Genomic_DNA"/>
</dbReference>
<keyword evidence="2" id="KW-1185">Reference proteome</keyword>
<name>A0AB72Z645_LISIO</name>